<dbReference type="Pfam" id="PF12514">
    <property type="entry name" value="DUF3718"/>
    <property type="match status" value="1"/>
</dbReference>
<protein>
    <submittedName>
        <fullName evidence="2">DUF3718 domain-containing protein</fullName>
    </submittedName>
</protein>
<evidence type="ECO:0000313" key="2">
    <source>
        <dbReference type="EMBL" id="MDT0582123.1"/>
    </source>
</evidence>
<evidence type="ECO:0000313" key="3">
    <source>
        <dbReference type="Proteomes" id="UP001249020"/>
    </source>
</evidence>
<organism evidence="2 3">
    <name type="scientific">Brumicola blandensis</name>
    <dbReference type="NCBI Taxonomy" id="3075611"/>
    <lineage>
        <taxon>Bacteria</taxon>
        <taxon>Pseudomonadati</taxon>
        <taxon>Pseudomonadota</taxon>
        <taxon>Gammaproteobacteria</taxon>
        <taxon>Alteromonadales</taxon>
        <taxon>Alteromonadaceae</taxon>
        <taxon>Brumicola</taxon>
    </lineage>
</organism>
<sequence>MLNIKCLSLSLFLGALVSVSSIAQANQLSPSLEKKLVKVCEAIQSNNRFKLHRAIKNSGVDKRQIVKGLVCNGMDGESFALSVNATVTAEFLASNKKPSKEQLARKS</sequence>
<comment type="caution">
    <text evidence="2">The sequence shown here is derived from an EMBL/GenBank/DDBJ whole genome shotgun (WGS) entry which is preliminary data.</text>
</comment>
<dbReference type="RefSeq" id="WP_311360905.1">
    <property type="nucleotide sequence ID" value="NZ_JAVRIE010000002.1"/>
</dbReference>
<proteinExistence type="predicted"/>
<accession>A0AAW8QY83</accession>
<keyword evidence="1" id="KW-0732">Signal</keyword>
<feature type="signal peptide" evidence="1">
    <location>
        <begin position="1"/>
        <end position="25"/>
    </location>
</feature>
<dbReference type="InterPro" id="IPR022193">
    <property type="entry name" value="DUF3718"/>
</dbReference>
<keyword evidence="3" id="KW-1185">Reference proteome</keyword>
<dbReference type="EMBL" id="JAVRIE010000002">
    <property type="protein sequence ID" value="MDT0582123.1"/>
    <property type="molecule type" value="Genomic_DNA"/>
</dbReference>
<dbReference type="Proteomes" id="UP001249020">
    <property type="component" value="Unassembled WGS sequence"/>
</dbReference>
<name>A0AAW8QY83_9ALTE</name>
<reference evidence="2 3" key="1">
    <citation type="submission" date="2023-09" db="EMBL/GenBank/DDBJ databases">
        <authorList>
            <person name="Rey-Velasco X."/>
        </authorList>
    </citation>
    <scope>NUCLEOTIDE SEQUENCE [LARGE SCALE GENOMIC DNA]</scope>
    <source>
        <strain evidence="2 3">W409</strain>
    </source>
</reference>
<dbReference type="AlphaFoldDB" id="A0AAW8QY83"/>
<feature type="chain" id="PRO_5043566829" evidence="1">
    <location>
        <begin position="26"/>
        <end position="107"/>
    </location>
</feature>
<gene>
    <name evidence="2" type="ORF">RM544_06215</name>
</gene>
<evidence type="ECO:0000256" key="1">
    <source>
        <dbReference type="SAM" id="SignalP"/>
    </source>
</evidence>